<protein>
    <submittedName>
        <fullName evidence="1">Uncharacterized protein</fullName>
    </submittedName>
</protein>
<comment type="caution">
    <text evidence="1">The sequence shown here is derived from an EMBL/GenBank/DDBJ whole genome shotgun (WGS) entry which is preliminary data.</text>
</comment>
<evidence type="ECO:0000313" key="2">
    <source>
        <dbReference type="Proteomes" id="UP000814128"/>
    </source>
</evidence>
<dbReference type="EMBL" id="MU273641">
    <property type="protein sequence ID" value="KAI0030057.1"/>
    <property type="molecule type" value="Genomic_DNA"/>
</dbReference>
<reference evidence="1" key="1">
    <citation type="submission" date="2021-02" db="EMBL/GenBank/DDBJ databases">
        <authorList>
            <consortium name="DOE Joint Genome Institute"/>
            <person name="Ahrendt S."/>
            <person name="Looney B.P."/>
            <person name="Miyauchi S."/>
            <person name="Morin E."/>
            <person name="Drula E."/>
            <person name="Courty P.E."/>
            <person name="Chicoki N."/>
            <person name="Fauchery L."/>
            <person name="Kohler A."/>
            <person name="Kuo A."/>
            <person name="Labutti K."/>
            <person name="Pangilinan J."/>
            <person name="Lipzen A."/>
            <person name="Riley R."/>
            <person name="Andreopoulos W."/>
            <person name="He G."/>
            <person name="Johnson J."/>
            <person name="Barry K.W."/>
            <person name="Grigoriev I.V."/>
            <person name="Nagy L."/>
            <person name="Hibbett D."/>
            <person name="Henrissat B."/>
            <person name="Matheny P.B."/>
            <person name="Labbe J."/>
            <person name="Martin F."/>
        </authorList>
    </citation>
    <scope>NUCLEOTIDE SEQUENCE</scope>
    <source>
        <strain evidence="1">EC-137</strain>
    </source>
</reference>
<feature type="non-terminal residue" evidence="1">
    <location>
        <position position="1"/>
    </location>
</feature>
<keyword evidence="2" id="KW-1185">Reference proteome</keyword>
<organism evidence="1 2">
    <name type="scientific">Vararia minispora EC-137</name>
    <dbReference type="NCBI Taxonomy" id="1314806"/>
    <lineage>
        <taxon>Eukaryota</taxon>
        <taxon>Fungi</taxon>
        <taxon>Dikarya</taxon>
        <taxon>Basidiomycota</taxon>
        <taxon>Agaricomycotina</taxon>
        <taxon>Agaricomycetes</taxon>
        <taxon>Russulales</taxon>
        <taxon>Lachnocladiaceae</taxon>
        <taxon>Vararia</taxon>
    </lineage>
</organism>
<reference evidence="1" key="2">
    <citation type="journal article" date="2022" name="New Phytol.">
        <title>Evolutionary transition to the ectomycorrhizal habit in the genomes of a hyperdiverse lineage of mushroom-forming fungi.</title>
        <authorList>
            <person name="Looney B."/>
            <person name="Miyauchi S."/>
            <person name="Morin E."/>
            <person name="Drula E."/>
            <person name="Courty P.E."/>
            <person name="Kohler A."/>
            <person name="Kuo A."/>
            <person name="LaButti K."/>
            <person name="Pangilinan J."/>
            <person name="Lipzen A."/>
            <person name="Riley R."/>
            <person name="Andreopoulos W."/>
            <person name="He G."/>
            <person name="Johnson J."/>
            <person name="Nolan M."/>
            <person name="Tritt A."/>
            <person name="Barry K.W."/>
            <person name="Grigoriev I.V."/>
            <person name="Nagy L.G."/>
            <person name="Hibbett D."/>
            <person name="Henrissat B."/>
            <person name="Matheny P.B."/>
            <person name="Labbe J."/>
            <person name="Martin F.M."/>
        </authorList>
    </citation>
    <scope>NUCLEOTIDE SEQUENCE</scope>
    <source>
        <strain evidence="1">EC-137</strain>
    </source>
</reference>
<gene>
    <name evidence="1" type="ORF">K488DRAFT_55016</name>
</gene>
<name>A0ACB8QEA8_9AGAM</name>
<evidence type="ECO:0000313" key="1">
    <source>
        <dbReference type="EMBL" id="KAI0030057.1"/>
    </source>
</evidence>
<proteinExistence type="predicted"/>
<sequence>LFRFRIRHVPLNQHLYRIGSAETPLCPSCLGEEETVQHFIYECPDYEDARHTLRRATGRAFYSMAYLLSDKKGSSQFIKYLRATGRIQMDPQARPKQ</sequence>
<accession>A0ACB8QEA8</accession>
<dbReference type="Proteomes" id="UP000814128">
    <property type="component" value="Unassembled WGS sequence"/>
</dbReference>